<evidence type="ECO:0000313" key="1">
    <source>
        <dbReference type="EMBL" id="OQD80198.1"/>
    </source>
</evidence>
<proteinExistence type="predicted"/>
<dbReference type="AlphaFoldDB" id="A0A1V6PT78"/>
<reference evidence="2" key="1">
    <citation type="journal article" date="2017" name="Nat. Microbiol.">
        <title>Global analysis of biosynthetic gene clusters reveals vast potential of secondary metabolite production in Penicillium species.</title>
        <authorList>
            <person name="Nielsen J.C."/>
            <person name="Grijseels S."/>
            <person name="Prigent S."/>
            <person name="Ji B."/>
            <person name="Dainat J."/>
            <person name="Nielsen K.F."/>
            <person name="Frisvad J.C."/>
            <person name="Workman M."/>
            <person name="Nielsen J."/>
        </authorList>
    </citation>
    <scope>NUCLEOTIDE SEQUENCE [LARGE SCALE GENOMIC DNA]</scope>
    <source>
        <strain evidence="2">IBT 31811</strain>
    </source>
</reference>
<accession>A0A1V6PT78</accession>
<name>A0A1V6PT78_9EURO</name>
<protein>
    <submittedName>
        <fullName evidence="1">Uncharacterized protein</fullName>
    </submittedName>
</protein>
<dbReference type="EMBL" id="MDYN01000038">
    <property type="protein sequence ID" value="OQD80198.1"/>
    <property type="molecule type" value="Genomic_DNA"/>
</dbReference>
<keyword evidence="2" id="KW-1185">Reference proteome</keyword>
<gene>
    <name evidence="1" type="ORF">PENANT_c038G05681</name>
</gene>
<evidence type="ECO:0000313" key="2">
    <source>
        <dbReference type="Proteomes" id="UP000191672"/>
    </source>
</evidence>
<organism evidence="1 2">
    <name type="scientific">Penicillium antarcticum</name>
    <dbReference type="NCBI Taxonomy" id="416450"/>
    <lineage>
        <taxon>Eukaryota</taxon>
        <taxon>Fungi</taxon>
        <taxon>Dikarya</taxon>
        <taxon>Ascomycota</taxon>
        <taxon>Pezizomycotina</taxon>
        <taxon>Eurotiomycetes</taxon>
        <taxon>Eurotiomycetidae</taxon>
        <taxon>Eurotiales</taxon>
        <taxon>Aspergillaceae</taxon>
        <taxon>Penicillium</taxon>
    </lineage>
</organism>
<comment type="caution">
    <text evidence="1">The sequence shown here is derived from an EMBL/GenBank/DDBJ whole genome shotgun (WGS) entry which is preliminary data.</text>
</comment>
<sequence>MDSKNNPLLEDHIIRKKLRAVKNEWKANHAPAAEIVQNTFKELGKDEHEEYPMLYGFNVVLCSQLHSAGQVIPTIEAALLQVDLNFCFMVDQKSTQ</sequence>
<dbReference type="Proteomes" id="UP000191672">
    <property type="component" value="Unassembled WGS sequence"/>
</dbReference>